<dbReference type="GO" id="GO:0005384">
    <property type="term" value="F:manganese ion transmembrane transporter activity"/>
    <property type="evidence" value="ECO:0007669"/>
    <property type="project" value="UniProtKB-UniRule"/>
</dbReference>
<feature type="transmembrane region" description="Helical" evidence="8">
    <location>
        <begin position="164"/>
        <end position="184"/>
    </location>
</feature>
<evidence type="ECO:0000313" key="9">
    <source>
        <dbReference type="EMBL" id="PPQ32682.1"/>
    </source>
</evidence>
<dbReference type="InterPro" id="IPR022929">
    <property type="entry name" value="Put_MntP"/>
</dbReference>
<feature type="transmembrane region" description="Helical" evidence="8">
    <location>
        <begin position="66"/>
        <end position="84"/>
    </location>
</feature>
<dbReference type="Proteomes" id="UP000239089">
    <property type="component" value="Unassembled WGS sequence"/>
</dbReference>
<feature type="transmembrane region" description="Helical" evidence="8">
    <location>
        <begin position="131"/>
        <end position="152"/>
    </location>
</feature>
<organism evidence="9 10">
    <name type="scientific">Rhodoblastus sphagnicola</name>
    <dbReference type="NCBI Taxonomy" id="333368"/>
    <lineage>
        <taxon>Bacteria</taxon>
        <taxon>Pseudomonadati</taxon>
        <taxon>Pseudomonadota</taxon>
        <taxon>Alphaproteobacteria</taxon>
        <taxon>Hyphomicrobiales</taxon>
        <taxon>Rhodoblastaceae</taxon>
        <taxon>Rhodoblastus</taxon>
    </lineage>
</organism>
<dbReference type="PANTHER" id="PTHR35529:SF1">
    <property type="entry name" value="MANGANESE EFFLUX PUMP MNTP-RELATED"/>
    <property type="match status" value="1"/>
</dbReference>
<comment type="similarity">
    <text evidence="8">Belongs to the MntP (TC 9.B.29) family.</text>
</comment>
<evidence type="ECO:0000256" key="7">
    <source>
        <dbReference type="ARBA" id="ARBA00023211"/>
    </source>
</evidence>
<evidence type="ECO:0000256" key="6">
    <source>
        <dbReference type="ARBA" id="ARBA00023136"/>
    </source>
</evidence>
<keyword evidence="3 8" id="KW-0812">Transmembrane</keyword>
<proteinExistence type="inferred from homology"/>
<comment type="function">
    <text evidence="8">Probably functions as a manganese efflux pump.</text>
</comment>
<evidence type="ECO:0000313" key="10">
    <source>
        <dbReference type="Proteomes" id="UP000239089"/>
    </source>
</evidence>
<keyword evidence="6 8" id="KW-0472">Membrane</keyword>
<evidence type="ECO:0000256" key="2">
    <source>
        <dbReference type="ARBA" id="ARBA00022475"/>
    </source>
</evidence>
<name>A0A2S6NDI4_9HYPH</name>
<dbReference type="AlphaFoldDB" id="A0A2S6NDI4"/>
<feature type="transmembrane region" description="Helical" evidence="8">
    <location>
        <begin position="33"/>
        <end position="54"/>
    </location>
</feature>
<keyword evidence="4 8" id="KW-1133">Transmembrane helix</keyword>
<accession>A0A2S6NDI4</accession>
<keyword evidence="7 8" id="KW-0464">Manganese</keyword>
<evidence type="ECO:0000256" key="4">
    <source>
        <dbReference type="ARBA" id="ARBA00022989"/>
    </source>
</evidence>
<dbReference type="EMBL" id="NHSJ01000036">
    <property type="protein sequence ID" value="PPQ32682.1"/>
    <property type="molecule type" value="Genomic_DNA"/>
</dbReference>
<dbReference type="RefSeq" id="WP_104506685.1">
    <property type="nucleotide sequence ID" value="NZ_JACIGC010000021.1"/>
</dbReference>
<comment type="caution">
    <text evidence="9">The sequence shown here is derived from an EMBL/GenBank/DDBJ whole genome shotgun (WGS) entry which is preliminary data.</text>
</comment>
<reference evidence="9 10" key="1">
    <citation type="journal article" date="2018" name="Arch. Microbiol.">
        <title>New insights into the metabolic potential of the phototrophic purple bacterium Rhodopila globiformis DSM 161(T) from its draft genome sequence and evidence for a vanadium-dependent nitrogenase.</title>
        <authorList>
            <person name="Imhoff J.F."/>
            <person name="Rahn T."/>
            <person name="Kunzel S."/>
            <person name="Neulinger S.C."/>
        </authorList>
    </citation>
    <scope>NUCLEOTIDE SEQUENCE [LARGE SCALE GENOMIC DNA]</scope>
    <source>
        <strain evidence="9 10">DSM 16996</strain>
    </source>
</reference>
<sequence length="190" mass="19717">MLQTFILAFSLSTDAFAASVAKGARFPNMGVARIAAIALSFGLMEACAPLVGYILGKQFAGTIEAFDHWIAFGILGFLGGRMIWKSFEEDAEEIGAAMPTVAAVFATALGTSVDATAVGVSLALFSDNIPLTLLTIGAVTLMMTLIGLRLGGVIGERTGKWAERLGGVGLFAIGTKILISHLTGSPISMM</sequence>
<dbReference type="InterPro" id="IPR003810">
    <property type="entry name" value="Mntp/YtaF"/>
</dbReference>
<dbReference type="Pfam" id="PF02659">
    <property type="entry name" value="Mntp"/>
    <property type="match status" value="1"/>
</dbReference>
<keyword evidence="5 8" id="KW-0406">Ion transport</keyword>
<keyword evidence="1 8" id="KW-0813">Transport</keyword>
<keyword evidence="10" id="KW-1185">Reference proteome</keyword>
<evidence type="ECO:0000256" key="8">
    <source>
        <dbReference type="HAMAP-Rule" id="MF_01521"/>
    </source>
</evidence>
<keyword evidence="2 8" id="KW-1003">Cell membrane</keyword>
<evidence type="ECO:0000256" key="5">
    <source>
        <dbReference type="ARBA" id="ARBA00023065"/>
    </source>
</evidence>
<comment type="subcellular location">
    <subcellularLocation>
        <location evidence="8">Cell membrane</location>
        <topology evidence="8">Multi-pass membrane protein</topology>
    </subcellularLocation>
</comment>
<evidence type="ECO:0000256" key="1">
    <source>
        <dbReference type="ARBA" id="ARBA00022448"/>
    </source>
</evidence>
<gene>
    <name evidence="8" type="primary">mntP</name>
    <name evidence="9" type="ORF">CCR94_04500</name>
</gene>
<dbReference type="PANTHER" id="PTHR35529">
    <property type="entry name" value="MANGANESE EFFLUX PUMP MNTP-RELATED"/>
    <property type="match status" value="1"/>
</dbReference>
<dbReference type="HAMAP" id="MF_01521">
    <property type="entry name" value="MntP_pump"/>
    <property type="match status" value="1"/>
</dbReference>
<feature type="transmembrane region" description="Helical" evidence="8">
    <location>
        <begin position="96"/>
        <end position="124"/>
    </location>
</feature>
<evidence type="ECO:0000256" key="3">
    <source>
        <dbReference type="ARBA" id="ARBA00022692"/>
    </source>
</evidence>
<dbReference type="OrthoDB" id="9811590at2"/>
<protein>
    <recommendedName>
        <fullName evidence="8">Putative manganese efflux pump MntP</fullName>
    </recommendedName>
</protein>
<dbReference type="GO" id="GO:0005886">
    <property type="term" value="C:plasma membrane"/>
    <property type="evidence" value="ECO:0007669"/>
    <property type="project" value="UniProtKB-SubCell"/>
</dbReference>